<gene>
    <name evidence="2" type="ORF">BKCO1_7300044</name>
</gene>
<feature type="compositionally biased region" description="Low complexity" evidence="1">
    <location>
        <begin position="160"/>
        <end position="180"/>
    </location>
</feature>
<dbReference type="EMBL" id="MNUE01000073">
    <property type="protein sequence ID" value="OJD29743.1"/>
    <property type="molecule type" value="Genomic_DNA"/>
</dbReference>
<feature type="compositionally biased region" description="Low complexity" evidence="1">
    <location>
        <begin position="13"/>
        <end position="26"/>
    </location>
</feature>
<proteinExistence type="predicted"/>
<dbReference type="RefSeq" id="XP_020126003.1">
    <property type="nucleotide sequence ID" value="XM_020278904.1"/>
</dbReference>
<sequence>MSRDQLQGPEDGAASPSSSANPEAAAVISTDNITMLPTQSSPARQHHAINHNSSTDGILSLLPVHNLGDSTNLDPTTFFAPAMTNHSPDRDSSRFLDLKSEIQAQLNTFQNDLLLISELEGPPTATKNSVLEKANESLKRQINRLQKITNSIRSKTTEPSSTRATLSGATSSGATSSATLSSTTSLSTTLSSSSLPSSSFTTDYTTGEINSLHATDAFLPSTSVSVAPLPEQEAELVAPTSLQPRRKKRRRSSNDTGDPPDAQGPANPNHGTMMIPYLHSACPNGTSRQEVPPIPLPPTSPLFQDDDILNGIEDTLHPLFNWQDTTGTADCFSDNFYLMDFDIQKEPENISKKGHVSFPFT</sequence>
<dbReference type="AlphaFoldDB" id="A0A1J9RMK2"/>
<name>A0A1J9RMK2_9PEZI</name>
<feature type="region of interest" description="Disordered" evidence="1">
    <location>
        <begin position="230"/>
        <end position="273"/>
    </location>
</feature>
<evidence type="ECO:0000256" key="1">
    <source>
        <dbReference type="SAM" id="MobiDB-lite"/>
    </source>
</evidence>
<feature type="compositionally biased region" description="Polar residues" evidence="1">
    <location>
        <begin position="29"/>
        <end position="43"/>
    </location>
</feature>
<evidence type="ECO:0000313" key="2">
    <source>
        <dbReference type="EMBL" id="OJD29743.1"/>
    </source>
</evidence>
<protein>
    <submittedName>
        <fullName evidence="2">Uncharacterized protein</fullName>
    </submittedName>
</protein>
<dbReference type="GeneID" id="31019166"/>
<feature type="region of interest" description="Disordered" evidence="1">
    <location>
        <begin position="153"/>
        <end position="180"/>
    </location>
</feature>
<organism evidence="2 3">
    <name type="scientific">Diplodia corticola</name>
    <dbReference type="NCBI Taxonomy" id="236234"/>
    <lineage>
        <taxon>Eukaryota</taxon>
        <taxon>Fungi</taxon>
        <taxon>Dikarya</taxon>
        <taxon>Ascomycota</taxon>
        <taxon>Pezizomycotina</taxon>
        <taxon>Dothideomycetes</taxon>
        <taxon>Dothideomycetes incertae sedis</taxon>
        <taxon>Botryosphaeriales</taxon>
        <taxon>Botryosphaeriaceae</taxon>
        <taxon>Diplodia</taxon>
    </lineage>
</organism>
<comment type="caution">
    <text evidence="2">The sequence shown here is derived from an EMBL/GenBank/DDBJ whole genome shotgun (WGS) entry which is preliminary data.</text>
</comment>
<dbReference type="Proteomes" id="UP000183809">
    <property type="component" value="Unassembled WGS sequence"/>
</dbReference>
<reference evidence="2 3" key="1">
    <citation type="submission" date="2016-10" db="EMBL/GenBank/DDBJ databases">
        <title>Proteomics and genomics reveal pathogen-plant mechanisms compatible with a hemibiotrophic lifestyle of Diplodia corticola.</title>
        <authorList>
            <person name="Fernandes I."/>
            <person name="De Jonge R."/>
            <person name="Van De Peer Y."/>
            <person name="Devreese B."/>
            <person name="Alves A."/>
            <person name="Esteves A.C."/>
        </authorList>
    </citation>
    <scope>NUCLEOTIDE SEQUENCE [LARGE SCALE GENOMIC DNA]</scope>
    <source>
        <strain evidence="2 3">CBS 112549</strain>
    </source>
</reference>
<keyword evidence="3" id="KW-1185">Reference proteome</keyword>
<feature type="region of interest" description="Disordered" evidence="1">
    <location>
        <begin position="1"/>
        <end position="50"/>
    </location>
</feature>
<accession>A0A1J9RMK2</accession>
<evidence type="ECO:0000313" key="3">
    <source>
        <dbReference type="Proteomes" id="UP000183809"/>
    </source>
</evidence>